<evidence type="ECO:0000256" key="5">
    <source>
        <dbReference type="ARBA" id="ARBA00023136"/>
    </source>
</evidence>
<evidence type="ECO:0000313" key="7">
    <source>
        <dbReference type="EMBL" id="MBF5057748.1"/>
    </source>
</evidence>
<dbReference type="PANTHER" id="PTHR30024">
    <property type="entry name" value="ALIPHATIC SULFONATES-BINDING PROTEIN-RELATED"/>
    <property type="match status" value="1"/>
</dbReference>
<comment type="caution">
    <text evidence="7">The sequence shown here is derived from an EMBL/GenBank/DDBJ whole genome shotgun (WGS) entry which is preliminary data.</text>
</comment>
<protein>
    <submittedName>
        <fullName evidence="7">Twin-arginine translocation pathway signal</fullName>
    </submittedName>
</protein>
<dbReference type="Gene3D" id="3.40.190.10">
    <property type="entry name" value="Periplasmic binding protein-like II"/>
    <property type="match status" value="2"/>
</dbReference>
<name>A0ABS0AUF7_9GAMM</name>
<dbReference type="Proteomes" id="UP000662703">
    <property type="component" value="Unassembled WGS sequence"/>
</dbReference>
<keyword evidence="3" id="KW-1003">Cell membrane</keyword>
<keyword evidence="8" id="KW-1185">Reference proteome</keyword>
<evidence type="ECO:0000256" key="2">
    <source>
        <dbReference type="ARBA" id="ARBA00022448"/>
    </source>
</evidence>
<dbReference type="SUPFAM" id="SSF53850">
    <property type="entry name" value="Periplasmic binding protein-like II"/>
    <property type="match status" value="1"/>
</dbReference>
<accession>A0ABS0AUF7</accession>
<dbReference type="RefSeq" id="WP_194865895.1">
    <property type="nucleotide sequence ID" value="NZ_ARXX01000056.1"/>
</dbReference>
<dbReference type="PANTHER" id="PTHR30024:SF43">
    <property type="entry name" value="BLL4572 PROTEIN"/>
    <property type="match status" value="1"/>
</dbReference>
<reference evidence="7 8" key="1">
    <citation type="submission" date="2012-09" db="EMBL/GenBank/DDBJ databases">
        <title>Genome Sequence of alkane-degrading Bacterium Alcanivorax sp. 521-1.</title>
        <authorList>
            <person name="Lai Q."/>
            <person name="Shao Z."/>
        </authorList>
    </citation>
    <scope>NUCLEOTIDE SEQUENCE [LARGE SCALE GENOMIC DNA]</scope>
    <source>
        <strain evidence="7 8">521-1</strain>
    </source>
</reference>
<dbReference type="PROSITE" id="PS51318">
    <property type="entry name" value="TAT"/>
    <property type="match status" value="1"/>
</dbReference>
<evidence type="ECO:0000256" key="1">
    <source>
        <dbReference type="ARBA" id="ARBA00004308"/>
    </source>
</evidence>
<dbReference type="InterPro" id="IPR006311">
    <property type="entry name" value="TAT_signal"/>
</dbReference>
<keyword evidence="2" id="KW-0813">Transport</keyword>
<evidence type="ECO:0000313" key="8">
    <source>
        <dbReference type="Proteomes" id="UP000662703"/>
    </source>
</evidence>
<proteinExistence type="inferred from homology"/>
<evidence type="ECO:0000256" key="6">
    <source>
        <dbReference type="ARBA" id="ARBA00024031"/>
    </source>
</evidence>
<keyword evidence="4" id="KW-0997">Cell inner membrane</keyword>
<evidence type="ECO:0000256" key="4">
    <source>
        <dbReference type="ARBA" id="ARBA00022519"/>
    </source>
</evidence>
<gene>
    <name evidence="7" type="ORF">Y5W_03042</name>
</gene>
<sequence>MSDSSHHHDGDQVLPTCESCDTGLSRRDFMRDIVAATSAGMFTAGGLGLSRQAFAEEEDPVLRIGYIPIVDAAVLLVAHARGYFEEEGVKAERPTLIRGWSPLVEGFASGKFNLVHFLKPIPIWMRYSNDFPVKVMSWAHVNGSAVVVGRHTNAEEFADLAGTQIAVPYWYSMHNVVLQMGLRQAGLTPVIKGQGEPLGAKEVNLQIMPPPDMPAALAARKIDGYIVAEPFNAAGELLAGGKVLRFTGDMWKNHPCCVVCMNENQVAAKPVWTQKVMNALVRAQNDAQQNKAEVARLLSRDGEGYLPMPANVVERAMTHYNPGDYEHPDAIRHPDWHTGRVDFRSWPYPSATRFIVEQMKDTLVSGDTGFLQALDPDFVAGDLVDDRFVRKSLIAFPGGKRDDDEDPFVREEVIRV</sequence>
<dbReference type="InterPro" id="IPR044527">
    <property type="entry name" value="NrtA/CpmA_ABC-bd_dom"/>
</dbReference>
<comment type="similarity">
    <text evidence="6">Belongs to the CmpA/NrtA family.</text>
</comment>
<dbReference type="Pfam" id="PF13379">
    <property type="entry name" value="NMT1_2"/>
    <property type="match status" value="1"/>
</dbReference>
<dbReference type="EMBL" id="ARXX01000056">
    <property type="protein sequence ID" value="MBF5057748.1"/>
    <property type="molecule type" value="Genomic_DNA"/>
</dbReference>
<keyword evidence="5" id="KW-0472">Membrane</keyword>
<organism evidence="7 8">
    <name type="scientific">Alloalcanivorax profundimaris</name>
    <dbReference type="NCBI Taxonomy" id="2735259"/>
    <lineage>
        <taxon>Bacteria</taxon>
        <taxon>Pseudomonadati</taxon>
        <taxon>Pseudomonadota</taxon>
        <taxon>Gammaproteobacteria</taxon>
        <taxon>Oceanospirillales</taxon>
        <taxon>Alcanivoracaceae</taxon>
        <taxon>Alloalcanivorax</taxon>
    </lineage>
</organism>
<evidence type="ECO:0000256" key="3">
    <source>
        <dbReference type="ARBA" id="ARBA00022475"/>
    </source>
</evidence>
<comment type="subcellular location">
    <subcellularLocation>
        <location evidence="1">Endomembrane system</location>
    </subcellularLocation>
</comment>
<dbReference type="CDD" id="cd13553">
    <property type="entry name" value="PBP2_NrtA_CpmA_like"/>
    <property type="match status" value="1"/>
</dbReference>